<evidence type="ECO:0000313" key="3">
    <source>
        <dbReference type="EMBL" id="CAE0714266.1"/>
    </source>
</evidence>
<feature type="compositionally biased region" description="Polar residues" evidence="1">
    <location>
        <begin position="27"/>
        <end position="61"/>
    </location>
</feature>
<reference evidence="3" key="1">
    <citation type="submission" date="2021-01" db="EMBL/GenBank/DDBJ databases">
        <authorList>
            <person name="Corre E."/>
            <person name="Pelletier E."/>
            <person name="Niang G."/>
            <person name="Scheremetjew M."/>
            <person name="Finn R."/>
            <person name="Kale V."/>
            <person name="Holt S."/>
            <person name="Cochrane G."/>
            <person name="Meng A."/>
            <person name="Brown T."/>
            <person name="Cohen L."/>
        </authorList>
    </citation>
    <scope>NUCLEOTIDE SEQUENCE</scope>
    <source>
        <strain evidence="3">10249 10 AB</strain>
    </source>
</reference>
<feature type="region of interest" description="Disordered" evidence="1">
    <location>
        <begin position="370"/>
        <end position="418"/>
    </location>
</feature>
<dbReference type="AlphaFoldDB" id="A0A7S4EHZ2"/>
<proteinExistence type="predicted"/>
<sequence>MTPVPRSTDTHNHHHHHHHHHHHRLMNIQTIQKASVTSRQLSGDSAITNSDNYCGGLSSNGPKEGQLLGDYKDLKKRPSNNFSSSTTSSSSSSRKTPFTTTSGAPATQNPVEGSLIVSSKNTVAAVATPKAKQYNDAHVQYKYVAIASTASSVAVPIVSTQPSLAANSKLDLIEKSSPIASAALNITGGNNKKYNGVVATEAWTSPMHRSSLVTPPFSSAGLAVSDASNVGIESASQSQTTSSTNMVHGIRNGSLSLTDTGTAGIKRKISPTIATMNSSPAGGSSLPLLRRRDSQAMELRNKKMKAADCFIFAATLLEDESLMTTRINNALPFTTEPSANVLSCTAESPPSTKMKPMKKMVCEKVERDLQEAAEQRRRQHQQQQHQQEKQRQRQQQQQEEGGDAENKPKEADVLCGRGGKVNKHAGNIVYRKVVEYNKSYYQSVHKKHRILVSQSIVKAIINYGGRFMGRKGKEWSPICFKKAVQKTSQALRERSNKSDVLLGEHELIGTTEILKK</sequence>
<gene>
    <name evidence="3" type="ORF">PAUS00366_LOCUS7018</name>
</gene>
<dbReference type="InterPro" id="IPR049227">
    <property type="entry name" value="DUF6824"/>
</dbReference>
<feature type="compositionally biased region" description="Basic residues" evidence="1">
    <location>
        <begin position="12"/>
        <end position="25"/>
    </location>
</feature>
<feature type="region of interest" description="Disordered" evidence="1">
    <location>
        <begin position="1"/>
        <end position="111"/>
    </location>
</feature>
<name>A0A7S4EHZ2_9STRA</name>
<evidence type="ECO:0000259" key="2">
    <source>
        <dbReference type="Pfam" id="PF20710"/>
    </source>
</evidence>
<accession>A0A7S4EHZ2</accession>
<dbReference type="EMBL" id="HBIX01009169">
    <property type="protein sequence ID" value="CAE0714266.1"/>
    <property type="molecule type" value="Transcribed_RNA"/>
</dbReference>
<dbReference type="Pfam" id="PF20710">
    <property type="entry name" value="DUF6824"/>
    <property type="match status" value="1"/>
</dbReference>
<feature type="domain" description="DUF6824" evidence="2">
    <location>
        <begin position="412"/>
        <end position="493"/>
    </location>
</feature>
<evidence type="ECO:0000256" key="1">
    <source>
        <dbReference type="SAM" id="MobiDB-lite"/>
    </source>
</evidence>
<feature type="compositionally biased region" description="Low complexity" evidence="1">
    <location>
        <begin position="79"/>
        <end position="102"/>
    </location>
</feature>
<protein>
    <recommendedName>
        <fullName evidence="2">DUF6824 domain-containing protein</fullName>
    </recommendedName>
</protein>
<organism evidence="3">
    <name type="scientific">Pseudo-nitzschia australis</name>
    <dbReference type="NCBI Taxonomy" id="44445"/>
    <lineage>
        <taxon>Eukaryota</taxon>
        <taxon>Sar</taxon>
        <taxon>Stramenopiles</taxon>
        <taxon>Ochrophyta</taxon>
        <taxon>Bacillariophyta</taxon>
        <taxon>Bacillariophyceae</taxon>
        <taxon>Bacillariophycidae</taxon>
        <taxon>Bacillariales</taxon>
        <taxon>Bacillariaceae</taxon>
        <taxon>Pseudo-nitzschia</taxon>
    </lineage>
</organism>